<evidence type="ECO:0000313" key="5">
    <source>
        <dbReference type="EMBL" id="MDO7928153.1"/>
    </source>
</evidence>
<dbReference type="Pfam" id="PF06719">
    <property type="entry name" value="AraC_N"/>
    <property type="match status" value="1"/>
</dbReference>
<feature type="compositionally biased region" description="Basic and acidic residues" evidence="3">
    <location>
        <begin position="312"/>
        <end position="326"/>
    </location>
</feature>
<keyword evidence="1" id="KW-0805">Transcription regulation</keyword>
<dbReference type="Proteomes" id="UP001223016">
    <property type="component" value="Unassembled WGS sequence"/>
</dbReference>
<dbReference type="RefSeq" id="WP_201019884.1">
    <property type="nucleotide sequence ID" value="NZ_JAUQOO010000011.1"/>
</dbReference>
<feature type="domain" description="HTH araC/xylS-type" evidence="4">
    <location>
        <begin position="205"/>
        <end position="303"/>
    </location>
</feature>
<dbReference type="SMART" id="SM00342">
    <property type="entry name" value="HTH_ARAC"/>
    <property type="match status" value="1"/>
</dbReference>
<protein>
    <submittedName>
        <fullName evidence="5">AraC family transcriptional regulator</fullName>
    </submittedName>
</protein>
<dbReference type="Gene3D" id="1.10.10.60">
    <property type="entry name" value="Homeodomain-like"/>
    <property type="match status" value="1"/>
</dbReference>
<keyword evidence="6" id="KW-1185">Reference proteome</keyword>
<accession>A0ABT9CRM7</accession>
<organism evidence="5 6">
    <name type="scientific">Pseudomonas serbiensis</name>
    <dbReference type="NCBI Taxonomy" id="3064350"/>
    <lineage>
        <taxon>Bacteria</taxon>
        <taxon>Pseudomonadati</taxon>
        <taxon>Pseudomonadota</taxon>
        <taxon>Gammaproteobacteria</taxon>
        <taxon>Pseudomonadales</taxon>
        <taxon>Pseudomonadaceae</taxon>
        <taxon>Pseudomonas</taxon>
    </lineage>
</organism>
<proteinExistence type="predicted"/>
<evidence type="ECO:0000256" key="3">
    <source>
        <dbReference type="SAM" id="MobiDB-lite"/>
    </source>
</evidence>
<dbReference type="InterPro" id="IPR018060">
    <property type="entry name" value="HTH_AraC"/>
</dbReference>
<keyword evidence="2" id="KW-0804">Transcription</keyword>
<sequence>MNQSLALSALSPGREGDGLKRLTSRLLAHTAGREANHSAIHGLTFYRMEAPGLPTYCVYEPCMALIVQGTKHTVFGNEELLSVPGDFFVTSIDIPTTAKVIEATAERPYLSLVLKLDMAILHDVVQSMPVIDSSATPTRCYAAGQASEELIDVFNRLVGLLDRPQEIPLMAELVKREVCLRLLLSEAGDWLRWIVREGYRSRGIVRVIDWLKRNYAKPLRIAELAEIAGMAGSTLHHNFRQLTGTSPLQYQKTLRLHAARSLMLTERLDANTAALRVGYESVSQFSREYARRFGAPPSRDIRQTRTSVPTNEQERTHSRDGRPLPG</sequence>
<dbReference type="Pfam" id="PF12833">
    <property type="entry name" value="HTH_18"/>
    <property type="match status" value="1"/>
</dbReference>
<evidence type="ECO:0000256" key="2">
    <source>
        <dbReference type="ARBA" id="ARBA00023163"/>
    </source>
</evidence>
<comment type="caution">
    <text evidence="5">The sequence shown here is derived from an EMBL/GenBank/DDBJ whole genome shotgun (WGS) entry which is preliminary data.</text>
</comment>
<dbReference type="SUPFAM" id="SSF46689">
    <property type="entry name" value="Homeodomain-like"/>
    <property type="match status" value="2"/>
</dbReference>
<dbReference type="PANTHER" id="PTHR43436">
    <property type="entry name" value="ARAC-FAMILY TRANSCRIPTIONAL REGULATOR"/>
    <property type="match status" value="1"/>
</dbReference>
<reference evidence="5 6" key="1">
    <citation type="submission" date="2023-07" db="EMBL/GenBank/DDBJ databases">
        <title>Identification of four novel Pseudomonas species associated with bacterial leaf spot of cucurbits.</title>
        <authorList>
            <person name="Fullem K.R."/>
        </authorList>
    </citation>
    <scope>NUCLEOTIDE SEQUENCE [LARGE SCALE GENOMIC DNA]</scope>
    <source>
        <strain evidence="5 6">KFB 138</strain>
    </source>
</reference>
<gene>
    <name evidence="5" type="ORF">Q6A51_15275</name>
</gene>
<evidence type="ECO:0000259" key="4">
    <source>
        <dbReference type="PROSITE" id="PS01124"/>
    </source>
</evidence>
<name>A0ABT9CRM7_9PSED</name>
<feature type="region of interest" description="Disordered" evidence="3">
    <location>
        <begin position="293"/>
        <end position="326"/>
    </location>
</feature>
<dbReference type="EMBL" id="JAUQOO010000011">
    <property type="protein sequence ID" value="MDO7928153.1"/>
    <property type="molecule type" value="Genomic_DNA"/>
</dbReference>
<evidence type="ECO:0000256" key="1">
    <source>
        <dbReference type="ARBA" id="ARBA00023015"/>
    </source>
</evidence>
<dbReference type="PROSITE" id="PS01124">
    <property type="entry name" value="HTH_ARAC_FAMILY_2"/>
    <property type="match status" value="1"/>
</dbReference>
<dbReference type="PANTHER" id="PTHR43436:SF1">
    <property type="entry name" value="TRANSCRIPTIONAL REGULATORY PROTEIN"/>
    <property type="match status" value="1"/>
</dbReference>
<dbReference type="InterPro" id="IPR009057">
    <property type="entry name" value="Homeodomain-like_sf"/>
</dbReference>
<dbReference type="InterPro" id="IPR009594">
    <property type="entry name" value="Tscrpt_reg_HTH_AraC_N"/>
</dbReference>
<evidence type="ECO:0000313" key="6">
    <source>
        <dbReference type="Proteomes" id="UP001223016"/>
    </source>
</evidence>